<dbReference type="AlphaFoldDB" id="A0AAV0BX12"/>
<sequence length="318" mass="35571">MTELQKGTNKRNIGSKKKSGKTRKKQKVMPFNEKKTKIGNKMKKLFEKRAREYNSDEDDDKNDEDEDPTQVAGDTSLHGDNDEFDDNSFDDKEGDGREENGESEDEGGEIQPGITKFMEGCKAFKMAFKKILKSTASDDILGPVLSAHKKLVAEKLAEEETEWKVKGDAKKEKHLIGEKNHVKPANYLDIHEKFLIGIATKGVVKLFNAVNKAQHAQRGLNPSRSKDEKIIKKRKKDAFLSELGKTSSQSPASVFQKGETSSVGSKGKDGPAWAPLRDNYMITTNPKLKDWDKKQDMATRDDFGMHVDSDSSSGDDLN</sequence>
<feature type="compositionally biased region" description="Basic and acidic residues" evidence="2">
    <location>
        <begin position="44"/>
        <end position="54"/>
    </location>
</feature>
<feature type="region of interest" description="Disordered" evidence="2">
    <location>
        <begin position="241"/>
        <end position="278"/>
    </location>
</feature>
<proteinExistence type="inferred from homology"/>
<organism evidence="3 4">
    <name type="scientific">Cuscuta epithymum</name>
    <dbReference type="NCBI Taxonomy" id="186058"/>
    <lineage>
        <taxon>Eukaryota</taxon>
        <taxon>Viridiplantae</taxon>
        <taxon>Streptophyta</taxon>
        <taxon>Embryophyta</taxon>
        <taxon>Tracheophyta</taxon>
        <taxon>Spermatophyta</taxon>
        <taxon>Magnoliopsida</taxon>
        <taxon>eudicotyledons</taxon>
        <taxon>Gunneridae</taxon>
        <taxon>Pentapetalae</taxon>
        <taxon>asterids</taxon>
        <taxon>lamiids</taxon>
        <taxon>Solanales</taxon>
        <taxon>Convolvulaceae</taxon>
        <taxon>Cuscuteae</taxon>
        <taxon>Cuscuta</taxon>
        <taxon>Cuscuta subgen. Cuscuta</taxon>
    </lineage>
</organism>
<reference evidence="3" key="1">
    <citation type="submission" date="2022-07" db="EMBL/GenBank/DDBJ databases">
        <authorList>
            <person name="Macas J."/>
            <person name="Novak P."/>
            <person name="Neumann P."/>
        </authorList>
    </citation>
    <scope>NUCLEOTIDE SEQUENCE</scope>
</reference>
<dbReference type="Pfam" id="PF07890">
    <property type="entry name" value="Rrp15p"/>
    <property type="match status" value="1"/>
</dbReference>
<evidence type="ECO:0008006" key="5">
    <source>
        <dbReference type="Google" id="ProtNLM"/>
    </source>
</evidence>
<feature type="compositionally biased region" description="Basic residues" evidence="2">
    <location>
        <begin position="13"/>
        <end position="27"/>
    </location>
</feature>
<feature type="compositionally biased region" description="Polar residues" evidence="2">
    <location>
        <begin position="1"/>
        <end position="12"/>
    </location>
</feature>
<feature type="compositionally biased region" description="Polar residues" evidence="2">
    <location>
        <begin position="244"/>
        <end position="264"/>
    </location>
</feature>
<feature type="region of interest" description="Disordered" evidence="2">
    <location>
        <begin position="1"/>
        <end position="112"/>
    </location>
</feature>
<evidence type="ECO:0000256" key="2">
    <source>
        <dbReference type="SAM" id="MobiDB-lite"/>
    </source>
</evidence>
<dbReference type="Proteomes" id="UP001152523">
    <property type="component" value="Unassembled WGS sequence"/>
</dbReference>
<dbReference type="PANTHER" id="PTHR13245">
    <property type="entry name" value="RRP15-LIKE PROTEIN"/>
    <property type="match status" value="1"/>
</dbReference>
<name>A0AAV0BX12_9ASTE</name>
<dbReference type="GO" id="GO:0030687">
    <property type="term" value="C:preribosome, large subunit precursor"/>
    <property type="evidence" value="ECO:0007669"/>
    <property type="project" value="TreeGrafter"/>
</dbReference>
<feature type="compositionally biased region" description="Basic and acidic residues" evidence="2">
    <location>
        <begin position="89"/>
        <end position="100"/>
    </location>
</feature>
<comment type="similarity">
    <text evidence="1">Belongs to the RRP15 family.</text>
</comment>
<accession>A0AAV0BX12</accession>
<evidence type="ECO:0000313" key="4">
    <source>
        <dbReference type="Proteomes" id="UP001152523"/>
    </source>
</evidence>
<comment type="caution">
    <text evidence="3">The sequence shown here is derived from an EMBL/GenBank/DDBJ whole genome shotgun (WGS) entry which is preliminary data.</text>
</comment>
<gene>
    <name evidence="3" type="ORF">CEPIT_LOCUS698</name>
</gene>
<dbReference type="InterPro" id="IPR012459">
    <property type="entry name" value="Rrp15"/>
</dbReference>
<protein>
    <recommendedName>
        <fullName evidence="5">RRP15-like protein</fullName>
    </recommendedName>
</protein>
<dbReference type="GO" id="GO:0000460">
    <property type="term" value="P:maturation of 5.8S rRNA"/>
    <property type="evidence" value="ECO:0007669"/>
    <property type="project" value="TreeGrafter"/>
</dbReference>
<evidence type="ECO:0000313" key="3">
    <source>
        <dbReference type="EMBL" id="CAH9054821.1"/>
    </source>
</evidence>
<keyword evidence="4" id="KW-1185">Reference proteome</keyword>
<dbReference type="PANTHER" id="PTHR13245:SF14">
    <property type="entry name" value="RRP15-LIKE PROTEIN"/>
    <property type="match status" value="1"/>
</dbReference>
<evidence type="ECO:0000256" key="1">
    <source>
        <dbReference type="ARBA" id="ARBA00007462"/>
    </source>
</evidence>
<feature type="compositionally biased region" description="Acidic residues" evidence="2">
    <location>
        <begin position="55"/>
        <end position="68"/>
    </location>
</feature>
<dbReference type="EMBL" id="CAMAPF010000006">
    <property type="protein sequence ID" value="CAH9054821.1"/>
    <property type="molecule type" value="Genomic_DNA"/>
</dbReference>
<dbReference type="GO" id="GO:0000470">
    <property type="term" value="P:maturation of LSU-rRNA"/>
    <property type="evidence" value="ECO:0007669"/>
    <property type="project" value="TreeGrafter"/>
</dbReference>